<evidence type="ECO:0000259" key="2">
    <source>
        <dbReference type="Pfam" id="PF14500"/>
    </source>
</evidence>
<dbReference type="InterPro" id="IPR029240">
    <property type="entry name" value="MMS19_N"/>
</dbReference>
<evidence type="ECO:0000313" key="4">
    <source>
        <dbReference type="Proteomes" id="UP000241462"/>
    </source>
</evidence>
<accession>A0A2T3AAS0</accession>
<dbReference type="GO" id="GO:0005634">
    <property type="term" value="C:nucleus"/>
    <property type="evidence" value="ECO:0007669"/>
    <property type="project" value="UniProtKB-SubCell"/>
</dbReference>
<name>A0A2T3AAS0_9PEZI</name>
<comment type="subcellular location">
    <subcellularLocation>
        <location evidence="1">Nucleus</location>
    </subcellularLocation>
</comment>
<organism evidence="3 4">
    <name type="scientific">Coniella lustricola</name>
    <dbReference type="NCBI Taxonomy" id="2025994"/>
    <lineage>
        <taxon>Eukaryota</taxon>
        <taxon>Fungi</taxon>
        <taxon>Dikarya</taxon>
        <taxon>Ascomycota</taxon>
        <taxon>Pezizomycotina</taxon>
        <taxon>Sordariomycetes</taxon>
        <taxon>Sordariomycetidae</taxon>
        <taxon>Diaporthales</taxon>
        <taxon>Schizoparmaceae</taxon>
        <taxon>Coniella</taxon>
    </lineage>
</organism>
<dbReference type="EMBL" id="KZ678423">
    <property type="protein sequence ID" value="PSR88920.1"/>
    <property type="molecule type" value="Genomic_DNA"/>
</dbReference>
<dbReference type="PANTHER" id="PTHR12891">
    <property type="entry name" value="DNA REPAIR/TRANSCRIPTION PROTEIN MET18/MMS19"/>
    <property type="match status" value="1"/>
</dbReference>
<comment type="similarity">
    <text evidence="1">Belongs to the MET18/MMS19 family.</text>
</comment>
<dbReference type="GO" id="GO:0051604">
    <property type="term" value="P:protein maturation"/>
    <property type="evidence" value="ECO:0007669"/>
    <property type="project" value="UniProtKB-UniRule"/>
</dbReference>
<keyword evidence="4" id="KW-1185">Reference proteome</keyword>
<dbReference type="OrthoDB" id="342900at2759"/>
<dbReference type="Proteomes" id="UP000241462">
    <property type="component" value="Unassembled WGS sequence"/>
</dbReference>
<dbReference type="InterPro" id="IPR016024">
    <property type="entry name" value="ARM-type_fold"/>
</dbReference>
<dbReference type="InParanoid" id="A0A2T3AAS0"/>
<dbReference type="GO" id="GO:0097361">
    <property type="term" value="C:cytosolic [4Fe-4S] assembly targeting complex"/>
    <property type="evidence" value="ECO:0007669"/>
    <property type="project" value="UniProtKB-UniRule"/>
</dbReference>
<keyword evidence="1" id="KW-0234">DNA repair</keyword>
<dbReference type="AlphaFoldDB" id="A0A2T3AAS0"/>
<proteinExistence type="inferred from homology"/>
<feature type="domain" description="MMS19 N-terminal" evidence="2">
    <location>
        <begin position="75"/>
        <end position="333"/>
    </location>
</feature>
<evidence type="ECO:0000313" key="3">
    <source>
        <dbReference type="EMBL" id="PSR88920.1"/>
    </source>
</evidence>
<keyword evidence="1" id="KW-0539">Nucleus</keyword>
<dbReference type="InterPro" id="IPR039920">
    <property type="entry name" value="MMS19"/>
</dbReference>
<gene>
    <name evidence="3" type="ORF">BD289DRAFT_473570</name>
</gene>
<dbReference type="GO" id="GO:0006281">
    <property type="term" value="P:DNA repair"/>
    <property type="evidence" value="ECO:0007669"/>
    <property type="project" value="UniProtKB-UniRule"/>
</dbReference>
<comment type="function">
    <text evidence="1">Key component of the cytosolic iron-sulfur protein assembly (CIA) complex, a multiprotein complex that mediates the incorporation of iron-sulfur cluster into apoproteins specifically involved in DNA metabolism and genomic integrity. In the CIA complex, MMS19 acts as an adapter between early-acting CIA components and a subset of cellular target iron-sulfur proteins.</text>
</comment>
<sequence length="1222" mass="135006">MLYLETLAERYIEQDALSVEEQAKIVQDAANYVTSDLKNHRRLPQSPATQLAMSIHRWVSSGDDDDGVLTGSRNIEKTARAHKFLSRTLNTLPKSSLQPREVKLFIAFFSSMYQLQDANISAATEALTSLVWMDSFEASSSEDLLSTIGGMNPENYTKQLAKTRSEILELIKILLTGKSGEYLQKRYQGSEHLLRVIGLAGKERDPANLLSWFRDLNTVLAQSTLSQEVADAVFESFSPFFPISIRRSTATGPEVTEQQLKAALNSCFSSNGRLAHRTFPFLLEKLDGGASLTAAAKLDILRTIKACVENYDPIDAYVWPYIPQVWASLKYEVRNGDVPEAIQETLQVFETATSRLARQNPSMHLNEFVDTVWTDSNEDLFENPTFTERLGSILVSVARAHLEPFQQLSPRIIRTISRAISQPKSPAHAKSLLSILNNLLRARRQLLASAPNHTATQEDDLLSVARDIYFAMLKENATQNPTKEQVDLVKGALDGLAQIAQQPSFAEFVGEDTSSHHKDMLQEICSTLTFRYMNDFSIRPATPSDTYTIIEAAAGEALRTTVRAYPEGYGHIVSNLLNEVFKRTWSGTPTEQSFQALQNSCAKIAYIGCTGMPDTSSTAIVNFSIFAGGMLKLLGVLLTTKANFRASAWVAHALHDGILGLIRNVEVQSLLEVIWKQDQQEAAWTLASVEQAVKDIIPTFPNIVSGHFDQFEPSQVPQLLLKGPTSQGVAFVAVLLQLGIYIVAQLYQTATTETKYSTGSVRFELSEFLGSTTDDANDSEGLWRDRYLEVVGDIGRVVCVELGCPAQRALRLDEQIIACFRPLQSSNSGLSWGIHGDGVIAKLSWGVACAIRPRVALSLSTSIYDLLLGDIDSIPELPIKTLLARDQVAYQLANKYDTASTAARSENADHTAWTRVLSEINDTLNDTTKMASMSLNDLSRIVQILTGALRRGDRALTGDMFLAIRTAAVKGGLARGKHMARILNQLFRTPSEQPKAGGAVASGGHHNHTIQKRLYQQRVYYQCIQPVLKESYPLKSQSPDSVINAIYVLHAVRNLTSKQYEEDKPEILRIALAAMQKAENPVDTDAACAIVLHLAITNTSSAMMGAYVSTIIAACKHVYQRGLSIGNGKTDLKTVGVDDASSVWEEQVPEDARPRFVGRVDPIDIRKKSVRLLRLLPEVDEAAVRAYANGVLMHLATVQADKCRDVRQLAQEAKKKWIKVAE</sequence>
<dbReference type="SUPFAM" id="SSF48371">
    <property type="entry name" value="ARM repeat"/>
    <property type="match status" value="1"/>
</dbReference>
<dbReference type="PANTHER" id="PTHR12891:SF0">
    <property type="entry name" value="MMS19 NUCLEOTIDE EXCISION REPAIR PROTEIN HOMOLOG"/>
    <property type="match status" value="1"/>
</dbReference>
<dbReference type="STRING" id="2025994.A0A2T3AAS0"/>
<protein>
    <recommendedName>
        <fullName evidence="1">MMS19 nucleotide excision repair protein</fullName>
    </recommendedName>
</protein>
<dbReference type="GO" id="GO:0016226">
    <property type="term" value="P:iron-sulfur cluster assembly"/>
    <property type="evidence" value="ECO:0007669"/>
    <property type="project" value="UniProtKB-UniRule"/>
</dbReference>
<dbReference type="Pfam" id="PF14500">
    <property type="entry name" value="MMS19_N"/>
    <property type="match status" value="1"/>
</dbReference>
<reference evidence="3 4" key="1">
    <citation type="journal article" date="2018" name="Mycol. Prog.">
        <title>Coniella lustricola, a new species from submerged detritus.</title>
        <authorList>
            <person name="Raudabaugh D.B."/>
            <person name="Iturriaga T."/>
            <person name="Carver A."/>
            <person name="Mondo S."/>
            <person name="Pangilinan J."/>
            <person name="Lipzen A."/>
            <person name="He G."/>
            <person name="Amirebrahimi M."/>
            <person name="Grigoriev I.V."/>
            <person name="Miller A.N."/>
        </authorList>
    </citation>
    <scope>NUCLEOTIDE SEQUENCE [LARGE SCALE GENOMIC DNA]</scope>
    <source>
        <strain evidence="3 4">B22-T-1</strain>
    </source>
</reference>
<keyword evidence="1" id="KW-0227">DNA damage</keyword>
<evidence type="ECO:0000256" key="1">
    <source>
        <dbReference type="RuleBase" id="RU367072"/>
    </source>
</evidence>